<keyword evidence="2" id="KW-1185">Reference proteome</keyword>
<dbReference type="InterPro" id="IPR036390">
    <property type="entry name" value="WH_DNA-bd_sf"/>
</dbReference>
<sequence length="126" mass="13548">MDDGSDLELTNSLVPYYVRAGGAALPPEEEFDRTSWVAITPEGLHARIVDRDAANIRDLLGSGPLSVHEVAARIGVPLGVCRVLLAQLRDDGLLVSRPPIPKAEAPDRELLDRVRAGLIAHLRIGA</sequence>
<dbReference type="SUPFAM" id="SSF46785">
    <property type="entry name" value="Winged helix' DNA-binding domain"/>
    <property type="match status" value="1"/>
</dbReference>
<comment type="caution">
    <text evidence="1">The sequence shown here is derived from an EMBL/GenBank/DDBJ whole genome shotgun (WGS) entry which is preliminary data.</text>
</comment>
<reference evidence="1 2" key="1">
    <citation type="submission" date="2021-08" db="EMBL/GenBank/DDBJ databases">
        <title>WGS of actinomycetes from Thailand.</title>
        <authorList>
            <person name="Thawai C."/>
        </authorList>
    </citation>
    <scope>NUCLEOTIDE SEQUENCE [LARGE SCALE GENOMIC DNA]</scope>
    <source>
        <strain evidence="1 2">PLK6-54</strain>
    </source>
</reference>
<organism evidence="1 2">
    <name type="scientific">Actinacidiphila acidipaludis</name>
    <dbReference type="NCBI Taxonomy" id="2873382"/>
    <lineage>
        <taxon>Bacteria</taxon>
        <taxon>Bacillati</taxon>
        <taxon>Actinomycetota</taxon>
        <taxon>Actinomycetes</taxon>
        <taxon>Kitasatosporales</taxon>
        <taxon>Streptomycetaceae</taxon>
        <taxon>Actinacidiphila</taxon>
    </lineage>
</organism>
<name>A0ABS7QCJ3_9ACTN</name>
<dbReference type="Proteomes" id="UP000778578">
    <property type="component" value="Unassembled WGS sequence"/>
</dbReference>
<gene>
    <name evidence="1" type="ORF">K7862_25010</name>
</gene>
<dbReference type="RefSeq" id="WP_222966353.1">
    <property type="nucleotide sequence ID" value="NZ_JAINZZ010000038.1"/>
</dbReference>
<dbReference type="PANTHER" id="PTHR36221:SF1">
    <property type="entry name" value="DUF742 DOMAIN-CONTAINING PROTEIN"/>
    <property type="match status" value="1"/>
</dbReference>
<dbReference type="PANTHER" id="PTHR36221">
    <property type="entry name" value="DUF742 DOMAIN-CONTAINING PROTEIN"/>
    <property type="match status" value="1"/>
</dbReference>
<dbReference type="Pfam" id="PF05331">
    <property type="entry name" value="DUF742"/>
    <property type="match status" value="1"/>
</dbReference>
<accession>A0ABS7QCJ3</accession>
<dbReference type="InterPro" id="IPR007995">
    <property type="entry name" value="DUF742"/>
</dbReference>
<protein>
    <submittedName>
        <fullName evidence="1">DUF742 domain-containing protein</fullName>
    </submittedName>
</protein>
<evidence type="ECO:0000313" key="1">
    <source>
        <dbReference type="EMBL" id="MBY8880871.1"/>
    </source>
</evidence>
<dbReference type="EMBL" id="JAINZZ010000038">
    <property type="protein sequence ID" value="MBY8880871.1"/>
    <property type="molecule type" value="Genomic_DNA"/>
</dbReference>
<evidence type="ECO:0000313" key="2">
    <source>
        <dbReference type="Proteomes" id="UP000778578"/>
    </source>
</evidence>
<proteinExistence type="predicted"/>